<accession>A0A8H7DFM5</accession>
<dbReference type="InterPro" id="IPR051532">
    <property type="entry name" value="Ester_Hydrolysis_Enzymes"/>
</dbReference>
<protein>
    <submittedName>
        <fullName evidence="2">Lipolytic enzyme</fullName>
    </submittedName>
</protein>
<reference evidence="2" key="1">
    <citation type="submission" date="2020-05" db="EMBL/GenBank/DDBJ databases">
        <title>Mycena genomes resolve the evolution of fungal bioluminescence.</title>
        <authorList>
            <person name="Tsai I.J."/>
        </authorList>
    </citation>
    <scope>NUCLEOTIDE SEQUENCE</scope>
    <source>
        <strain evidence="2">160909Yilan</strain>
    </source>
</reference>
<evidence type="ECO:0000259" key="1">
    <source>
        <dbReference type="Pfam" id="PF13472"/>
    </source>
</evidence>
<sequence length="490" mass="51652">MERAGHLRLTSTGRGKDWEKTYKHAASRPGELPTMAFRKYVLALALAMCPASYGAFSGKSLRIMPLGASITYGTGSTDGNGYRADLYNLLAADGNTVDMVGSQEGGTFYDPFNEGYPGYIISQVNAKSNVQMPIQRPNVVTLLVGTNDAIDDVDPANAPARLTTLIENVLDAPPLTLVIVSTLPPNADAAANALINTYNAALPGVVQSFVDAGRSVVLVDCHSVVAVTDLVDGTHPNDAAYARMAEVFYEGFQDAYALGWIWDLDGAAPIDGFTGKSLRIMPLGASITYGTGSTDGNGYRADLYNLLAADGNTVDLVGSQKGGTFSDPWNEGYPGYDISQVNAQANIEMPIQRPNVVTLIVGTVDALNNVDPANAPARLTTLIENVLDAPPLTLVVVSTLPPNANTAANALIDTYNAALPGVVQSFVNAGRSVVLVDCHAVVAVTDLVDGTNPDDAAYARMAQVFYGGLQEAYLKGWIWDLDGAAPVDGR</sequence>
<dbReference type="Pfam" id="PF13472">
    <property type="entry name" value="Lipase_GDSL_2"/>
    <property type="match status" value="1"/>
</dbReference>
<feature type="domain" description="SGNH hydrolase-type esterase" evidence="1">
    <location>
        <begin position="66"/>
        <end position="243"/>
    </location>
</feature>
<organism evidence="2 3">
    <name type="scientific">Mycena sanguinolenta</name>
    <dbReference type="NCBI Taxonomy" id="230812"/>
    <lineage>
        <taxon>Eukaryota</taxon>
        <taxon>Fungi</taxon>
        <taxon>Dikarya</taxon>
        <taxon>Basidiomycota</taxon>
        <taxon>Agaricomycotina</taxon>
        <taxon>Agaricomycetes</taxon>
        <taxon>Agaricomycetidae</taxon>
        <taxon>Agaricales</taxon>
        <taxon>Marasmiineae</taxon>
        <taxon>Mycenaceae</taxon>
        <taxon>Mycena</taxon>
    </lineage>
</organism>
<name>A0A8H7DFM5_9AGAR</name>
<evidence type="ECO:0000313" key="2">
    <source>
        <dbReference type="EMBL" id="KAF7371322.1"/>
    </source>
</evidence>
<dbReference type="Gene3D" id="3.40.50.1110">
    <property type="entry name" value="SGNH hydrolase"/>
    <property type="match status" value="2"/>
</dbReference>
<dbReference type="InterPro" id="IPR036514">
    <property type="entry name" value="SGNH_hydro_sf"/>
</dbReference>
<dbReference type="SUPFAM" id="SSF52266">
    <property type="entry name" value="SGNH hydrolase"/>
    <property type="match status" value="2"/>
</dbReference>
<dbReference type="PANTHER" id="PTHR30383:SF5">
    <property type="entry name" value="SGNH HYDROLASE-TYPE ESTERASE DOMAIN-CONTAINING PROTEIN"/>
    <property type="match status" value="1"/>
</dbReference>
<keyword evidence="3" id="KW-1185">Reference proteome</keyword>
<dbReference type="OrthoDB" id="2119228at2759"/>
<dbReference type="InterPro" id="IPR013830">
    <property type="entry name" value="SGNH_hydro"/>
</dbReference>
<dbReference type="Proteomes" id="UP000623467">
    <property type="component" value="Unassembled WGS sequence"/>
</dbReference>
<evidence type="ECO:0000313" key="3">
    <source>
        <dbReference type="Proteomes" id="UP000623467"/>
    </source>
</evidence>
<proteinExistence type="predicted"/>
<dbReference type="EMBL" id="JACAZH010000004">
    <property type="protein sequence ID" value="KAF7371322.1"/>
    <property type="molecule type" value="Genomic_DNA"/>
</dbReference>
<gene>
    <name evidence="2" type="ORF">MSAN_00768300</name>
</gene>
<dbReference type="InterPro" id="IPR001087">
    <property type="entry name" value="GDSL"/>
</dbReference>
<dbReference type="CDD" id="cd01833">
    <property type="entry name" value="XynB_like"/>
    <property type="match status" value="2"/>
</dbReference>
<dbReference type="AlphaFoldDB" id="A0A8H7DFM5"/>
<dbReference type="Pfam" id="PF00657">
    <property type="entry name" value="Lipase_GDSL"/>
    <property type="match status" value="1"/>
</dbReference>
<dbReference type="GO" id="GO:0004622">
    <property type="term" value="F:phosphatidylcholine lysophospholipase activity"/>
    <property type="evidence" value="ECO:0007669"/>
    <property type="project" value="TreeGrafter"/>
</dbReference>
<dbReference type="PANTHER" id="PTHR30383">
    <property type="entry name" value="THIOESTERASE 1/PROTEASE 1/LYSOPHOSPHOLIPASE L1"/>
    <property type="match status" value="1"/>
</dbReference>
<comment type="caution">
    <text evidence="2">The sequence shown here is derived from an EMBL/GenBank/DDBJ whole genome shotgun (WGS) entry which is preliminary data.</text>
</comment>